<evidence type="ECO:0000313" key="1">
    <source>
        <dbReference type="EMBL" id="ELR12533.1"/>
    </source>
</evidence>
<dbReference type="EMBL" id="KB008109">
    <property type="protein sequence ID" value="ELR12533.1"/>
    <property type="molecule type" value="Genomic_DNA"/>
</dbReference>
<protein>
    <submittedName>
        <fullName evidence="1">Uncharacterized protein</fullName>
    </submittedName>
</protein>
<sequence length="53" mass="6074">MDYIYIFRCNVVNDHNIIHCEYVSCTMKAEFKDKLNGAAQGFGVLVIDCIEDN</sequence>
<accession>L8GIF2</accession>
<reference evidence="1 2" key="1">
    <citation type="journal article" date="2013" name="Genome Biol.">
        <title>Genome of Acanthamoeba castellanii highlights extensive lateral gene transfer and early evolution of tyrosine kinase signaling.</title>
        <authorList>
            <person name="Clarke M."/>
            <person name="Lohan A.J."/>
            <person name="Liu B."/>
            <person name="Lagkouvardos I."/>
            <person name="Roy S."/>
            <person name="Zafar N."/>
            <person name="Bertelli C."/>
            <person name="Schilde C."/>
            <person name="Kianianmomeni A."/>
            <person name="Burglin T.R."/>
            <person name="Frech C."/>
            <person name="Turcotte B."/>
            <person name="Kopec K.O."/>
            <person name="Synnott J.M."/>
            <person name="Choo C."/>
            <person name="Paponov I."/>
            <person name="Finkler A."/>
            <person name="Soon Heng Tan C."/>
            <person name="Hutchins A.P."/>
            <person name="Weinmeier T."/>
            <person name="Rattei T."/>
            <person name="Chu J.S."/>
            <person name="Gimenez G."/>
            <person name="Irimia M."/>
            <person name="Rigden D.J."/>
            <person name="Fitzpatrick D.A."/>
            <person name="Lorenzo-Morales J."/>
            <person name="Bateman A."/>
            <person name="Chiu C.H."/>
            <person name="Tang P."/>
            <person name="Hegemann P."/>
            <person name="Fromm H."/>
            <person name="Raoult D."/>
            <person name="Greub G."/>
            <person name="Miranda-Saavedra D."/>
            <person name="Chen N."/>
            <person name="Nash P."/>
            <person name="Ginger M.L."/>
            <person name="Horn M."/>
            <person name="Schaap P."/>
            <person name="Caler L."/>
            <person name="Loftus B."/>
        </authorList>
    </citation>
    <scope>NUCLEOTIDE SEQUENCE [LARGE SCALE GENOMIC DNA]</scope>
    <source>
        <strain evidence="1 2">Neff</strain>
    </source>
</reference>
<evidence type="ECO:0000313" key="2">
    <source>
        <dbReference type="Proteomes" id="UP000011083"/>
    </source>
</evidence>
<dbReference type="KEGG" id="acan:ACA1_156350"/>
<keyword evidence="2" id="KW-1185">Reference proteome</keyword>
<gene>
    <name evidence="1" type="ORF">ACA1_156350</name>
</gene>
<dbReference type="AlphaFoldDB" id="L8GIF2"/>
<organism evidence="1 2">
    <name type="scientific">Acanthamoeba castellanii (strain ATCC 30010 / Neff)</name>
    <dbReference type="NCBI Taxonomy" id="1257118"/>
    <lineage>
        <taxon>Eukaryota</taxon>
        <taxon>Amoebozoa</taxon>
        <taxon>Discosea</taxon>
        <taxon>Longamoebia</taxon>
        <taxon>Centramoebida</taxon>
        <taxon>Acanthamoebidae</taxon>
        <taxon>Acanthamoeba</taxon>
    </lineage>
</organism>
<dbReference type="RefSeq" id="XP_004334546.1">
    <property type="nucleotide sequence ID" value="XM_004334498.1"/>
</dbReference>
<dbReference type="VEuPathDB" id="AmoebaDB:ACA1_156350"/>
<proteinExistence type="predicted"/>
<dbReference type="GeneID" id="14913056"/>
<name>L8GIF2_ACACF</name>
<dbReference type="Proteomes" id="UP000011083">
    <property type="component" value="Unassembled WGS sequence"/>
</dbReference>